<protein>
    <submittedName>
        <fullName evidence="3">Auto-transporter adhesin, head GIN domain</fullName>
    </submittedName>
</protein>
<feature type="transmembrane region" description="Helical" evidence="1">
    <location>
        <begin position="6"/>
        <end position="25"/>
    </location>
</feature>
<dbReference type="Proteomes" id="UP000315971">
    <property type="component" value="Unassembled WGS sequence"/>
</dbReference>
<organism evidence="3 4">
    <name type="scientific">Solitalea koreensis</name>
    <dbReference type="NCBI Taxonomy" id="543615"/>
    <lineage>
        <taxon>Bacteria</taxon>
        <taxon>Pseudomonadati</taxon>
        <taxon>Bacteroidota</taxon>
        <taxon>Sphingobacteriia</taxon>
        <taxon>Sphingobacteriales</taxon>
        <taxon>Sphingobacteriaceae</taxon>
        <taxon>Solitalea</taxon>
    </lineage>
</organism>
<feature type="domain" description="Putative auto-transporter adhesin head GIN" evidence="2">
    <location>
        <begin position="40"/>
        <end position="222"/>
    </location>
</feature>
<evidence type="ECO:0000313" key="4">
    <source>
        <dbReference type="Proteomes" id="UP000315971"/>
    </source>
</evidence>
<evidence type="ECO:0000313" key="3">
    <source>
        <dbReference type="EMBL" id="SMO64486.1"/>
    </source>
</evidence>
<dbReference type="PANTHER" id="PTHR39200">
    <property type="entry name" value="HYPOTHETICAL EXPORTED PROTEIN"/>
    <property type="match status" value="1"/>
</dbReference>
<dbReference type="EMBL" id="FXSZ01000005">
    <property type="protein sequence ID" value="SMO64486.1"/>
    <property type="molecule type" value="Genomic_DNA"/>
</dbReference>
<name>A0A521CYF9_9SPHI</name>
<keyword evidence="1" id="KW-0472">Membrane</keyword>
<keyword evidence="4" id="KW-1185">Reference proteome</keyword>
<dbReference type="InterPro" id="IPR021255">
    <property type="entry name" value="DUF2807"/>
</dbReference>
<reference evidence="3 4" key="1">
    <citation type="submission" date="2017-05" db="EMBL/GenBank/DDBJ databases">
        <authorList>
            <person name="Varghese N."/>
            <person name="Submissions S."/>
        </authorList>
    </citation>
    <scope>NUCLEOTIDE SEQUENCE [LARGE SCALE GENOMIC DNA]</scope>
    <source>
        <strain evidence="3 4">DSM 21342</strain>
    </source>
</reference>
<keyword evidence="1" id="KW-1133">Transmembrane helix</keyword>
<proteinExistence type="predicted"/>
<gene>
    <name evidence="3" type="ORF">SAMN06265350_10550</name>
</gene>
<evidence type="ECO:0000259" key="2">
    <source>
        <dbReference type="Pfam" id="PF10988"/>
    </source>
</evidence>
<dbReference type="RefSeq" id="WP_185955238.1">
    <property type="nucleotide sequence ID" value="NZ_FXSZ01000005.1"/>
</dbReference>
<accession>A0A521CYF9</accession>
<dbReference type="Pfam" id="PF10988">
    <property type="entry name" value="DUF2807"/>
    <property type="match status" value="1"/>
</dbReference>
<keyword evidence="1" id="KW-0812">Transmembrane</keyword>
<dbReference type="PANTHER" id="PTHR39200:SF1">
    <property type="entry name" value="AUTO-TRANSPORTER ADHESIN HEAD GIN DOMAIN-CONTAINING PROTEIN-RELATED"/>
    <property type="match status" value="1"/>
</dbReference>
<sequence length="239" mass="25006">MKIKKVFYSIIGLAIISIALFSFIPTAKQDAGNKRSVSGFNGISLGGPFKVFVKVGHTESLRIEADDDALKEISTEVKNSTLHIKQKENLKFWGQNKKANIYVTVKKLDNISVSGSGSLKVEDPIKTDKMELLVSGSGTISLPITAKEVGSAISGSGTIHVSGSAANSNIKISGSGTFKGLDLKTNKTTVTLSGSGGADVYADEELSATISGSGNVNYKGNAKTTNTTTSGSGKIKKIE</sequence>
<dbReference type="Gene3D" id="2.160.20.120">
    <property type="match status" value="1"/>
</dbReference>
<dbReference type="AlphaFoldDB" id="A0A521CYF9"/>
<evidence type="ECO:0000256" key="1">
    <source>
        <dbReference type="SAM" id="Phobius"/>
    </source>
</evidence>